<feature type="compositionally biased region" description="Polar residues" evidence="3">
    <location>
        <begin position="921"/>
        <end position="938"/>
    </location>
</feature>
<feature type="compositionally biased region" description="Polar residues" evidence="3">
    <location>
        <begin position="895"/>
        <end position="911"/>
    </location>
</feature>
<gene>
    <name evidence="4" type="ordered locus">Tgr7_3201</name>
</gene>
<feature type="region of interest" description="Disordered" evidence="3">
    <location>
        <begin position="159"/>
        <end position="193"/>
    </location>
</feature>
<proteinExistence type="inferred from homology"/>
<feature type="compositionally biased region" description="Polar residues" evidence="3">
    <location>
        <begin position="571"/>
        <end position="582"/>
    </location>
</feature>
<keyword evidence="5" id="KW-1185">Reference proteome</keyword>
<dbReference type="Proteomes" id="UP000002383">
    <property type="component" value="Chromosome"/>
</dbReference>
<dbReference type="Pfam" id="PF12288">
    <property type="entry name" value="CsoS2_M"/>
    <property type="match status" value="1"/>
</dbReference>
<feature type="compositionally biased region" description="Low complexity" evidence="3">
    <location>
        <begin position="37"/>
        <end position="55"/>
    </location>
</feature>
<dbReference type="KEGG" id="tgr:Tgr7_3201"/>
<dbReference type="GO" id="GO:0043886">
    <property type="term" value="F:structural constituent of carboxysome shell"/>
    <property type="evidence" value="ECO:0007669"/>
    <property type="project" value="InterPro"/>
</dbReference>
<dbReference type="HOGENOM" id="CLU_016451_0_0_6"/>
<sequence length="985" mass="102175">MSNSTAASGTSRGRELALERRKAMSRNGKASVNTQTSASASRSAAARRQSAAVSAPPAPVAAERPREPVVAAPAPAPITAPAPGVNTGLSNGRQAALARRQAMAQNGKAALGKGALGMARAGARKVKSLEALAASANVDCSDMSGREICRLRRQVLSSAGKKALGQQTERTRQSDYRAQAETPAETRDAGVKKEGCGCGCKGKKREETQPTLEEAAMQAGLDAVCEVVDTTADSDLPQPMVSAVRALCMARRQALAGSGKKALRKRGPNGSVSVSTLPQQGSWKGAQRKGLSGREIARQRREELCNIGRGSDDKGRPCGRVRPAGPVKVEEGTTLAGQRVSGTQVDRSSRVTGIESGSCRTITGTEYTGAEQYDAFCRTRPNANAPKVGASHTLRGQGVTGTEVGRSVKVTGDEYGSCKPVTGTEYISSEQFEGFCGTSPAPAPRKIGAMPTRKGETVSGTTVGRSVKVTGDEPGSCRSITGTEYINEAASEVPCVGKPEGAPIKVGVMHTLRGRELTGTEVGRSVKVTGDEYGSCKPVTGTEYIGSEQFESICGTRPAPAPEKVQRMSTEHGQAVTGTAVSRSERMTGNESGSCARLTGTPYYNQADYAAACDTPGAGGVPKVGVMHTLKGREVSGTVVGGSFKVTGDEYGGCKPITGTEYVGSEHYDAFCGTRPVASPEKVTVSRTWNMQAVSGTAVGRSVKVTGDEYGACKPVTGTAYVGPDQYQAFCETVDNSAAQQRVAQRHATPGMPITGSQPGYDRQVTGTEAGACEVVSGTPYVGADDYAQACHMGGAANVHPRMRPAGMAAQAAPVVSQAFEPAPNSRFSVMTPARQAWERRERSVTGTAYGNNGHITGPINKAAGLVSGTPEFRYAEGVAAQVPVQPMQVEESAQPATSRITGNGSETGVTITGDHWARGSSVTGTEGFSVRRNTSLRGQPRGEGRSAVSYRSMERPEVPQSKITGSSGNTGAGSLVTLSGGARG</sequence>
<feature type="compositionally biased region" description="Basic and acidic residues" evidence="3">
    <location>
        <begin position="184"/>
        <end position="193"/>
    </location>
</feature>
<dbReference type="InterPro" id="IPR020990">
    <property type="entry name" value="CSOS2/2B"/>
</dbReference>
<dbReference type="AlphaFoldDB" id="B8GQP6"/>
<dbReference type="eggNOG" id="ENOG502Z8T4">
    <property type="taxonomic scope" value="Bacteria"/>
</dbReference>
<reference evidence="4 5" key="1">
    <citation type="journal article" date="2011" name="Stand. Genomic Sci.">
        <title>Complete genome sequence of 'Thioalkalivibrio sulfidophilus' HL-EbGr7.</title>
        <authorList>
            <person name="Muyzer G."/>
            <person name="Sorokin D.Y."/>
            <person name="Mavromatis K."/>
            <person name="Lapidus A."/>
            <person name="Clum A."/>
            <person name="Ivanova N."/>
            <person name="Pati A."/>
            <person name="d'Haeseleer P."/>
            <person name="Woyke T."/>
            <person name="Kyrpides N.C."/>
        </authorList>
    </citation>
    <scope>NUCLEOTIDE SEQUENCE [LARGE SCALE GENOMIC DNA]</scope>
    <source>
        <strain evidence="4 5">HL-EbGR7</strain>
    </source>
</reference>
<organism evidence="4 5">
    <name type="scientific">Thioalkalivibrio sulfidiphilus (strain HL-EbGR7)</name>
    <dbReference type="NCBI Taxonomy" id="396588"/>
    <lineage>
        <taxon>Bacteria</taxon>
        <taxon>Pseudomonadati</taxon>
        <taxon>Pseudomonadota</taxon>
        <taxon>Gammaproteobacteria</taxon>
        <taxon>Chromatiales</taxon>
        <taxon>Ectothiorhodospiraceae</taxon>
        <taxon>Thioalkalivibrio</taxon>
    </lineage>
</organism>
<accession>B8GQP6</accession>
<evidence type="ECO:0000256" key="3">
    <source>
        <dbReference type="SAM" id="MobiDB-lite"/>
    </source>
</evidence>
<feature type="compositionally biased region" description="Polar residues" evidence="3">
    <location>
        <begin position="1"/>
        <end position="11"/>
    </location>
</feature>
<comment type="similarity">
    <text evidence="2">Belongs to the CsoS2 family.</text>
</comment>
<feature type="compositionally biased region" description="Polar residues" evidence="3">
    <location>
        <begin position="270"/>
        <end position="282"/>
    </location>
</feature>
<evidence type="ECO:0000313" key="5">
    <source>
        <dbReference type="Proteomes" id="UP000002383"/>
    </source>
</evidence>
<evidence type="ECO:0000256" key="1">
    <source>
        <dbReference type="ARBA" id="ARBA00022737"/>
    </source>
</evidence>
<feature type="region of interest" description="Disordered" evidence="3">
    <location>
        <begin position="893"/>
        <end position="985"/>
    </location>
</feature>
<feature type="region of interest" description="Disordered" evidence="3">
    <location>
        <begin position="259"/>
        <end position="294"/>
    </location>
</feature>
<evidence type="ECO:0000313" key="4">
    <source>
        <dbReference type="EMBL" id="ACL74270.1"/>
    </source>
</evidence>
<keyword evidence="1" id="KW-0677">Repeat</keyword>
<feature type="region of interest" description="Disordered" evidence="3">
    <location>
        <begin position="1"/>
        <end position="98"/>
    </location>
</feature>
<feature type="compositionally biased region" description="Basic and acidic residues" evidence="3">
    <location>
        <begin position="12"/>
        <end position="22"/>
    </location>
</feature>
<dbReference type="STRING" id="396588.Tgr7_3201"/>
<name>B8GQP6_THISH</name>
<evidence type="ECO:0000256" key="2">
    <source>
        <dbReference type="ARBA" id="ARBA00024044"/>
    </source>
</evidence>
<dbReference type="EMBL" id="CP001339">
    <property type="protein sequence ID" value="ACL74270.1"/>
    <property type="molecule type" value="Genomic_DNA"/>
</dbReference>
<protein>
    <submittedName>
        <fullName evidence="4">Carboxysome shell protein CsoS2</fullName>
    </submittedName>
</protein>
<feature type="region of interest" description="Disordered" evidence="3">
    <location>
        <begin position="568"/>
        <end position="593"/>
    </location>
</feature>